<keyword evidence="1" id="KW-0812">Transmembrane</keyword>
<name>A0A7S4ET57_CHRCT</name>
<keyword evidence="1" id="KW-0472">Membrane</keyword>
<dbReference type="EMBL" id="HBIZ01004386">
    <property type="protein sequence ID" value="CAE0749855.1"/>
    <property type="molecule type" value="Transcribed_RNA"/>
</dbReference>
<feature type="transmembrane region" description="Helical" evidence="1">
    <location>
        <begin position="116"/>
        <end position="137"/>
    </location>
</feature>
<dbReference type="AlphaFoldDB" id="A0A7S4ET57"/>
<feature type="transmembrane region" description="Helical" evidence="1">
    <location>
        <begin position="91"/>
        <end position="110"/>
    </location>
</feature>
<dbReference type="InterPro" id="IPR029058">
    <property type="entry name" value="AB_hydrolase_fold"/>
</dbReference>
<accession>A0A7S4ET57</accession>
<evidence type="ECO:0000313" key="2">
    <source>
        <dbReference type="EMBL" id="CAE0749855.1"/>
    </source>
</evidence>
<reference evidence="2" key="1">
    <citation type="submission" date="2021-01" db="EMBL/GenBank/DDBJ databases">
        <authorList>
            <person name="Corre E."/>
            <person name="Pelletier E."/>
            <person name="Niang G."/>
            <person name="Scheremetjew M."/>
            <person name="Finn R."/>
            <person name="Kale V."/>
            <person name="Holt S."/>
            <person name="Cochrane G."/>
            <person name="Meng A."/>
            <person name="Brown T."/>
            <person name="Cohen L."/>
        </authorList>
    </citation>
    <scope>NUCLEOTIDE SEQUENCE</scope>
    <source>
        <strain evidence="2">CCMP645</strain>
    </source>
</reference>
<organism evidence="2">
    <name type="scientific">Chrysotila carterae</name>
    <name type="common">Marine alga</name>
    <name type="synonym">Syracosphaera carterae</name>
    <dbReference type="NCBI Taxonomy" id="13221"/>
    <lineage>
        <taxon>Eukaryota</taxon>
        <taxon>Haptista</taxon>
        <taxon>Haptophyta</taxon>
        <taxon>Prymnesiophyceae</taxon>
        <taxon>Isochrysidales</taxon>
        <taxon>Isochrysidaceae</taxon>
        <taxon>Chrysotila</taxon>
    </lineage>
</organism>
<keyword evidence="1" id="KW-1133">Transmembrane helix</keyword>
<gene>
    <name evidence="2" type="ORF">PCAR00345_LOCUS2439</name>
</gene>
<evidence type="ECO:0008006" key="3">
    <source>
        <dbReference type="Google" id="ProtNLM"/>
    </source>
</evidence>
<dbReference type="Gene3D" id="3.40.50.1820">
    <property type="entry name" value="alpha/beta hydrolase"/>
    <property type="match status" value="1"/>
</dbReference>
<protein>
    <recommendedName>
        <fullName evidence="3">Alpha/beta hydrolase fold-3 domain-containing protein</fullName>
    </recommendedName>
</protein>
<dbReference type="SUPFAM" id="SSF53474">
    <property type="entry name" value="alpha/beta-Hydrolases"/>
    <property type="match status" value="1"/>
</dbReference>
<sequence>MCVTMRRVYYTTAKRFEQSIDIYSPSGKNITPHQQTLPLVALVVGSAWLGHRSIIYAGTSWWNSSGPKQIASVGAVCVCIRHRGAFPHPPASFLVLFAVLSAAVCVSLWITSRHLAVFAAGLAAGACVVALLWELGWRGAATYLDMLNDVALALSWVRSNRESLAAPGCAPAPRLVFGGYSSGGHVAATLLQRLDVLARHGLPAPTHGLCDGVLYVSGVFLATKETKLRPTMMPGVCRWIVGTLVRSVFGAASAVLASPLRDAAHAPRLPHLLIHCEREAAGLWPVEGVMQRFIAGNAYAAALKSASINVEVVEIRSNHWSMLNSAGLRLALTECLLVKSWP</sequence>
<evidence type="ECO:0000256" key="1">
    <source>
        <dbReference type="SAM" id="Phobius"/>
    </source>
</evidence>
<proteinExistence type="predicted"/>